<feature type="transmembrane region" description="Helical" evidence="1">
    <location>
        <begin position="98"/>
        <end position="119"/>
    </location>
</feature>
<protein>
    <submittedName>
        <fullName evidence="2">GPH family glycoside/pentoside/hexuronide:cation symporter</fullName>
    </submittedName>
</protein>
<sequence length="193" mass="20953">MLIAPPIVVILYMFQFTKIGPEPVAAFIVCAGFILSHIVWNIAWVANVSLIPVLANNPDERSFLASRRGTWTALSGVFFSYIGTPLALYLGKVTNNPVLGYTLLAGLMALTMMIGYWIVFKITDGYEPTDTETQKTGAPVSEKVTVIAQVVGAYLSGMLAKALSSRTASVYGLFGLAASLIICKYVAMNLRRY</sequence>
<keyword evidence="1" id="KW-0472">Membrane</keyword>
<proteinExistence type="predicted"/>
<dbReference type="EMBL" id="VNHO01000042">
    <property type="protein sequence ID" value="TYP48144.1"/>
    <property type="molecule type" value="Genomic_DNA"/>
</dbReference>
<accession>A0A5S5AF08</accession>
<dbReference type="Proteomes" id="UP000322294">
    <property type="component" value="Unassembled WGS sequence"/>
</dbReference>
<feature type="transmembrane region" description="Helical" evidence="1">
    <location>
        <begin position="24"/>
        <end position="51"/>
    </location>
</feature>
<evidence type="ECO:0000256" key="1">
    <source>
        <dbReference type="SAM" id="Phobius"/>
    </source>
</evidence>
<organism evidence="2 3">
    <name type="scientific">Thermosediminibacter litoriperuensis</name>
    <dbReference type="NCBI Taxonomy" id="291989"/>
    <lineage>
        <taxon>Bacteria</taxon>
        <taxon>Bacillati</taxon>
        <taxon>Bacillota</taxon>
        <taxon>Clostridia</taxon>
        <taxon>Thermosediminibacterales</taxon>
        <taxon>Thermosediminibacteraceae</taxon>
        <taxon>Thermosediminibacter</taxon>
    </lineage>
</organism>
<keyword evidence="3" id="KW-1185">Reference proteome</keyword>
<evidence type="ECO:0000313" key="3">
    <source>
        <dbReference type="Proteomes" id="UP000322294"/>
    </source>
</evidence>
<gene>
    <name evidence="2" type="ORF">LZ11_02377</name>
</gene>
<feature type="transmembrane region" description="Helical" evidence="1">
    <location>
        <begin position="168"/>
        <end position="187"/>
    </location>
</feature>
<evidence type="ECO:0000313" key="2">
    <source>
        <dbReference type="EMBL" id="TYP48144.1"/>
    </source>
</evidence>
<dbReference type="AlphaFoldDB" id="A0A5S5AF08"/>
<feature type="transmembrane region" description="Helical" evidence="1">
    <location>
        <begin position="71"/>
        <end position="91"/>
    </location>
</feature>
<reference evidence="2 3" key="1">
    <citation type="submission" date="2019-07" db="EMBL/GenBank/DDBJ databases">
        <title>Genomic Encyclopedia of Type Strains, Phase I: the one thousand microbial genomes (KMG-I) project.</title>
        <authorList>
            <person name="Kyrpides N."/>
        </authorList>
    </citation>
    <scope>NUCLEOTIDE SEQUENCE [LARGE SCALE GENOMIC DNA]</scope>
    <source>
        <strain evidence="2 3">DSM 16647</strain>
    </source>
</reference>
<keyword evidence="1" id="KW-0812">Transmembrane</keyword>
<comment type="caution">
    <text evidence="2">The sequence shown here is derived from an EMBL/GenBank/DDBJ whole genome shotgun (WGS) entry which is preliminary data.</text>
</comment>
<name>A0A5S5AF08_9FIRM</name>
<dbReference type="Pfam" id="PF13347">
    <property type="entry name" value="MFS_2"/>
    <property type="match status" value="1"/>
</dbReference>
<keyword evidence="1" id="KW-1133">Transmembrane helix</keyword>
<dbReference type="OrthoDB" id="9764596at2"/>